<sequence>MAQQRRDDKYSNVVSAEVTQTGPDAITFTEVRTGISLGQGIGMVIDQIDYFENQISAALVVATGDRLIGAWCVSNAITAMDNEELAVDNRIIHGFKHHLAPIVGAAASTGYPDIYPRVFQFFPGIIVAAPRLYFGVDSNSLTSPANIASRLYFRYVELTPQEYIELAEAFILVG</sequence>
<proteinExistence type="predicted"/>
<dbReference type="EMBL" id="LAZR01034796">
    <property type="protein sequence ID" value="KKL44336.1"/>
    <property type="molecule type" value="Genomic_DNA"/>
</dbReference>
<gene>
    <name evidence="1" type="ORF">LCGC14_2366690</name>
</gene>
<evidence type="ECO:0000313" key="1">
    <source>
        <dbReference type="EMBL" id="KKL44336.1"/>
    </source>
</evidence>
<comment type="caution">
    <text evidence="1">The sequence shown here is derived from an EMBL/GenBank/DDBJ whole genome shotgun (WGS) entry which is preliminary data.</text>
</comment>
<dbReference type="AlphaFoldDB" id="A0A0F9CS98"/>
<name>A0A0F9CS98_9ZZZZ</name>
<organism evidence="1">
    <name type="scientific">marine sediment metagenome</name>
    <dbReference type="NCBI Taxonomy" id="412755"/>
    <lineage>
        <taxon>unclassified sequences</taxon>
        <taxon>metagenomes</taxon>
        <taxon>ecological metagenomes</taxon>
    </lineage>
</organism>
<protein>
    <submittedName>
        <fullName evidence="1">Uncharacterized protein</fullName>
    </submittedName>
</protein>
<reference evidence="1" key="1">
    <citation type="journal article" date="2015" name="Nature">
        <title>Complex archaea that bridge the gap between prokaryotes and eukaryotes.</title>
        <authorList>
            <person name="Spang A."/>
            <person name="Saw J.H."/>
            <person name="Jorgensen S.L."/>
            <person name="Zaremba-Niedzwiedzka K."/>
            <person name="Martijn J."/>
            <person name="Lind A.E."/>
            <person name="van Eijk R."/>
            <person name="Schleper C."/>
            <person name="Guy L."/>
            <person name="Ettema T.J."/>
        </authorList>
    </citation>
    <scope>NUCLEOTIDE SEQUENCE</scope>
</reference>
<accession>A0A0F9CS98</accession>